<proteinExistence type="predicted"/>
<evidence type="ECO:0000313" key="2">
    <source>
        <dbReference type="EMBL" id="ONH22517.1"/>
    </source>
</evidence>
<keyword evidence="3" id="KW-1185">Reference proteome</keyword>
<accession>A0A1V2I227</accession>
<dbReference type="Proteomes" id="UP000188929">
    <property type="component" value="Unassembled WGS sequence"/>
</dbReference>
<evidence type="ECO:0000259" key="1">
    <source>
        <dbReference type="Pfam" id="PF13472"/>
    </source>
</evidence>
<dbReference type="SUPFAM" id="SSF52266">
    <property type="entry name" value="SGNH hydrolase"/>
    <property type="match status" value="1"/>
</dbReference>
<gene>
    <name evidence="2" type="ORF">BL253_35420</name>
</gene>
<dbReference type="PANTHER" id="PTHR43784">
    <property type="entry name" value="GDSL-LIKE LIPASE/ACYLHYDROLASE, PUTATIVE (AFU_ORTHOLOGUE AFUA_2G00820)-RELATED"/>
    <property type="match status" value="1"/>
</dbReference>
<organism evidence="2 3">
    <name type="scientific">Pseudofrankia asymbiotica</name>
    <dbReference type="NCBI Taxonomy" id="1834516"/>
    <lineage>
        <taxon>Bacteria</taxon>
        <taxon>Bacillati</taxon>
        <taxon>Actinomycetota</taxon>
        <taxon>Actinomycetes</taxon>
        <taxon>Frankiales</taxon>
        <taxon>Frankiaceae</taxon>
        <taxon>Pseudofrankia</taxon>
    </lineage>
</organism>
<dbReference type="EMBL" id="MOMC01000105">
    <property type="protein sequence ID" value="ONH22517.1"/>
    <property type="molecule type" value="Genomic_DNA"/>
</dbReference>
<sequence>MTNPGTPPERSWTTSYLAALAGPGHALTFLPKPLSFRDQTVRQAVRLRRGGNRIRLVLSNQYGTEPLVIDQIALTNPATGDSAPALHAGRGRWEIPAGRTTASDPADLPVSAGDELTVDCFLADRTAPGSYLHSAQRTGHAASGNQTGRLPLTDAEPFTSLYWIARVQVDQAASGPVIIAFGDSIARGDGTSIDHDHRYPDHLQQRLLTAGLDGAVVLNAGYGGNRLLRPVAGPSMTDRYARDVLTIPETSHVIILAGTNDIGLPHVLNEQPPATQEIIDGLLVLAQRAEDLGVRPILATIPPILASRYEFFLADGNEDMRRRVNDALTDQGQWPVVDFATALADPADPARLNPAYDSGDGIHPSDTGAQALAAAIDLTLLNP</sequence>
<dbReference type="STRING" id="1834516.BL253_35420"/>
<comment type="caution">
    <text evidence="2">The sequence shown here is derived from an EMBL/GenBank/DDBJ whole genome shotgun (WGS) entry which is preliminary data.</text>
</comment>
<protein>
    <recommendedName>
        <fullName evidence="1">SGNH hydrolase-type esterase domain-containing protein</fullName>
    </recommendedName>
</protein>
<dbReference type="Pfam" id="PF13472">
    <property type="entry name" value="Lipase_GDSL_2"/>
    <property type="match status" value="1"/>
</dbReference>
<dbReference type="RefSeq" id="WP_076822350.1">
    <property type="nucleotide sequence ID" value="NZ_MOMC01000105.1"/>
</dbReference>
<dbReference type="Gene3D" id="3.40.50.1110">
    <property type="entry name" value="SGNH hydrolase"/>
    <property type="match status" value="1"/>
</dbReference>
<dbReference type="InterPro" id="IPR053140">
    <property type="entry name" value="GDSL_Rv0518-like"/>
</dbReference>
<dbReference type="InterPro" id="IPR013830">
    <property type="entry name" value="SGNH_hydro"/>
</dbReference>
<dbReference type="InterPro" id="IPR036514">
    <property type="entry name" value="SGNH_hydro_sf"/>
</dbReference>
<evidence type="ECO:0000313" key="3">
    <source>
        <dbReference type="Proteomes" id="UP000188929"/>
    </source>
</evidence>
<dbReference type="AlphaFoldDB" id="A0A1V2I227"/>
<name>A0A1V2I227_9ACTN</name>
<dbReference type="PANTHER" id="PTHR43784:SF2">
    <property type="entry name" value="GDSL-LIKE LIPASE_ACYLHYDROLASE, PUTATIVE (AFU_ORTHOLOGUE AFUA_2G00820)-RELATED"/>
    <property type="match status" value="1"/>
</dbReference>
<dbReference type="OrthoDB" id="1828825at2"/>
<feature type="domain" description="SGNH hydrolase-type esterase" evidence="1">
    <location>
        <begin position="180"/>
        <end position="371"/>
    </location>
</feature>
<reference evidence="3" key="1">
    <citation type="submission" date="2016-10" db="EMBL/GenBank/DDBJ databases">
        <title>Frankia sp. NRRL B-16386 Genome sequencing.</title>
        <authorList>
            <person name="Ghodhbane-Gtari F."/>
            <person name="Swanson E."/>
            <person name="Gueddou A."/>
            <person name="Hezbri K."/>
            <person name="Ktari K."/>
            <person name="Nouioui I."/>
            <person name="Morris K."/>
            <person name="Simpson S."/>
            <person name="Abebe-Akele F."/>
            <person name="Thomas K."/>
            <person name="Gtari M."/>
            <person name="Tisa L.S."/>
        </authorList>
    </citation>
    <scope>NUCLEOTIDE SEQUENCE [LARGE SCALE GENOMIC DNA]</scope>
    <source>
        <strain evidence="3">NRRL B-16386</strain>
    </source>
</reference>